<feature type="domain" description="AMP-binding enzyme C-terminal" evidence="4">
    <location>
        <begin position="429"/>
        <end position="503"/>
    </location>
</feature>
<dbReference type="PANTHER" id="PTHR43767:SF1">
    <property type="entry name" value="NONRIBOSOMAL PEPTIDE SYNTHASE PES1 (EUROFUNG)-RELATED"/>
    <property type="match status" value="1"/>
</dbReference>
<dbReference type="Pfam" id="PF13193">
    <property type="entry name" value="AMP-binding_C"/>
    <property type="match status" value="1"/>
</dbReference>
<name>A0A9W6SRT4_9ACTN</name>
<dbReference type="InterPro" id="IPR020845">
    <property type="entry name" value="AMP-binding_CS"/>
</dbReference>
<dbReference type="RefSeq" id="WP_285667286.1">
    <property type="nucleotide sequence ID" value="NZ_BSTX01000007.1"/>
</dbReference>
<dbReference type="InterPro" id="IPR000873">
    <property type="entry name" value="AMP-dep_synth/lig_dom"/>
</dbReference>
<dbReference type="Gene3D" id="3.40.50.980">
    <property type="match status" value="2"/>
</dbReference>
<organism evidence="5 6">
    <name type="scientific">Actinorhabdospora filicis</name>
    <dbReference type="NCBI Taxonomy" id="1785913"/>
    <lineage>
        <taxon>Bacteria</taxon>
        <taxon>Bacillati</taxon>
        <taxon>Actinomycetota</taxon>
        <taxon>Actinomycetes</taxon>
        <taxon>Micromonosporales</taxon>
        <taxon>Micromonosporaceae</taxon>
        <taxon>Actinorhabdospora</taxon>
    </lineage>
</organism>
<gene>
    <name evidence="5" type="primary">dhbE</name>
    <name evidence="5" type="ORF">Afil01_65410</name>
</gene>
<evidence type="ECO:0000259" key="4">
    <source>
        <dbReference type="Pfam" id="PF13193"/>
    </source>
</evidence>
<protein>
    <submittedName>
        <fullName evidence="5">2,3-dihydroxybenzoate-AMP ligase</fullName>
    </submittedName>
</protein>
<evidence type="ECO:0000313" key="6">
    <source>
        <dbReference type="Proteomes" id="UP001165079"/>
    </source>
</evidence>
<dbReference type="FunFam" id="2.30.38.10:FF:000003">
    <property type="entry name" value="Vibriobactin-specific 2,3-dihydroxybenzoate-AMP ligase"/>
    <property type="match status" value="1"/>
</dbReference>
<evidence type="ECO:0000256" key="1">
    <source>
        <dbReference type="ARBA" id="ARBA00006432"/>
    </source>
</evidence>
<feature type="domain" description="AMP-dependent synthetase/ligase" evidence="3">
    <location>
        <begin position="32"/>
        <end position="378"/>
    </location>
</feature>
<evidence type="ECO:0000259" key="3">
    <source>
        <dbReference type="Pfam" id="PF00501"/>
    </source>
</evidence>
<reference evidence="5" key="1">
    <citation type="submission" date="2023-03" db="EMBL/GenBank/DDBJ databases">
        <title>Actinorhabdospora filicis NBRC 111898.</title>
        <authorList>
            <person name="Ichikawa N."/>
            <person name="Sato H."/>
            <person name="Tonouchi N."/>
        </authorList>
    </citation>
    <scope>NUCLEOTIDE SEQUENCE</scope>
    <source>
        <strain evidence="5">NBRC 111898</strain>
    </source>
</reference>
<dbReference type="GO" id="GO:0016878">
    <property type="term" value="F:acid-thiol ligase activity"/>
    <property type="evidence" value="ECO:0007669"/>
    <property type="project" value="UniProtKB-ARBA"/>
</dbReference>
<dbReference type="PANTHER" id="PTHR43767">
    <property type="entry name" value="LONG-CHAIN-FATTY-ACID--COA LIGASE"/>
    <property type="match status" value="1"/>
</dbReference>
<dbReference type="InterPro" id="IPR045851">
    <property type="entry name" value="AMP-bd_C_sf"/>
</dbReference>
<dbReference type="EMBL" id="BSTX01000007">
    <property type="protein sequence ID" value="GLZ81734.1"/>
    <property type="molecule type" value="Genomic_DNA"/>
</dbReference>
<proteinExistence type="inferred from homology"/>
<comment type="similarity">
    <text evidence="1">Belongs to the ATP-dependent AMP-binding enzyme family.</text>
</comment>
<keyword evidence="2 5" id="KW-0436">Ligase</keyword>
<dbReference type="Proteomes" id="UP001165079">
    <property type="component" value="Unassembled WGS sequence"/>
</dbReference>
<sequence>MSGEYTTWPEAFAERYRAAGYWTGETFPMLLDRVAAEHGERTALVGTGLDGAPLRLSYAGLRERALAWAGALRELGVGHGDRVVLQCGNRPEFAVAVFALFRLGAVPVFALPAHRTAEITHFVAQSGAVAFLHAGFEENAAAVAGRVPTTSLADLKPVDGDLPPGPAAADIALFQLSGGSTGLPKLIPRTHDDYAYSVRASAEICGLGPETVYLCVLPAAHNFALSSPGVLGVLHAGGTVVFAPDGSPDTAFPLIAAEGVTMAALVPPLAQIWVNAVHGHDLSTLNLVQVGGARLAEPVAARVDPVLGARLQQVFGMAEGLVCYTRDDDPEELVLTTQGRPISPLDEIRIVDDADAEVAPGEEGHLLTRGPYTIRGYFRAEAHNRSAFTADGFYRTGDLVRRSPTGHMIVTGRAKDQINRGGEKIAAAEVERVLLEHPAIAEAAVVAIPDDLLGERSCAYVVARVPLKGAAVRAHVREAGLAAYKVPDKVVFLDVLPRTPVGKIDKLSLRAKGA</sequence>
<dbReference type="InterPro" id="IPR025110">
    <property type="entry name" value="AMP-bd_C"/>
</dbReference>
<keyword evidence="6" id="KW-1185">Reference proteome</keyword>
<comment type="caution">
    <text evidence="5">The sequence shown here is derived from an EMBL/GenBank/DDBJ whole genome shotgun (WGS) entry which is preliminary data.</text>
</comment>
<dbReference type="FunFam" id="3.30.300.30:FF:000008">
    <property type="entry name" value="2,3-dihydroxybenzoate-AMP ligase"/>
    <property type="match status" value="1"/>
</dbReference>
<evidence type="ECO:0000313" key="5">
    <source>
        <dbReference type="EMBL" id="GLZ81734.1"/>
    </source>
</evidence>
<dbReference type="SUPFAM" id="SSF56801">
    <property type="entry name" value="Acetyl-CoA synthetase-like"/>
    <property type="match status" value="1"/>
</dbReference>
<dbReference type="InterPro" id="IPR050237">
    <property type="entry name" value="ATP-dep_AMP-bd_enzyme"/>
</dbReference>
<dbReference type="Pfam" id="PF00501">
    <property type="entry name" value="AMP-binding"/>
    <property type="match status" value="1"/>
</dbReference>
<accession>A0A9W6SRT4</accession>
<evidence type="ECO:0000256" key="2">
    <source>
        <dbReference type="ARBA" id="ARBA00022598"/>
    </source>
</evidence>
<dbReference type="Gene3D" id="2.30.38.10">
    <property type="entry name" value="Luciferase, Domain 3"/>
    <property type="match status" value="1"/>
</dbReference>
<dbReference type="PROSITE" id="PS00455">
    <property type="entry name" value="AMP_BINDING"/>
    <property type="match status" value="1"/>
</dbReference>
<dbReference type="AlphaFoldDB" id="A0A9W6SRT4"/>
<dbReference type="Gene3D" id="3.30.300.30">
    <property type="match status" value="1"/>
</dbReference>